<feature type="region of interest" description="Disordered" evidence="1">
    <location>
        <begin position="238"/>
        <end position="307"/>
    </location>
</feature>
<evidence type="ECO:0000259" key="2">
    <source>
        <dbReference type="Pfam" id="PF11926"/>
    </source>
</evidence>
<dbReference type="Pfam" id="PF11926">
    <property type="entry name" value="DUF3444"/>
    <property type="match status" value="1"/>
</dbReference>
<dbReference type="PANTHER" id="PTHR45089:SF37">
    <property type="entry name" value="DUF3444 DOMAIN-CONTAINING PROTEIN"/>
    <property type="match status" value="1"/>
</dbReference>
<protein>
    <recommendedName>
        <fullName evidence="2">DUF3444 domain-containing protein</fullName>
    </recommendedName>
</protein>
<dbReference type="PANTHER" id="PTHR45089">
    <property type="entry name" value="DNAJ HEAT SHOCK AMINO-TERMINAL DOMAIN PROTEIN-RELATED"/>
    <property type="match status" value="1"/>
</dbReference>
<feature type="domain" description="DUF3444" evidence="2">
    <location>
        <begin position="1"/>
        <end position="162"/>
    </location>
</feature>
<dbReference type="OrthoDB" id="10250354at2759"/>
<accession>A0A565ANX3</accession>
<dbReference type="InterPro" id="IPR024593">
    <property type="entry name" value="DUF3444"/>
</dbReference>
<gene>
    <name evidence="3" type="ORF">ANE_LOCUS1174</name>
</gene>
<evidence type="ECO:0000256" key="1">
    <source>
        <dbReference type="SAM" id="MobiDB-lite"/>
    </source>
</evidence>
<dbReference type="EMBL" id="CABITT030000001">
    <property type="protein sequence ID" value="VVA90729.1"/>
    <property type="molecule type" value="Genomic_DNA"/>
</dbReference>
<keyword evidence="4" id="KW-1185">Reference proteome</keyword>
<dbReference type="AlphaFoldDB" id="A0A565ANX3"/>
<evidence type="ECO:0000313" key="3">
    <source>
        <dbReference type="EMBL" id="VVA90729.1"/>
    </source>
</evidence>
<reference evidence="3" key="1">
    <citation type="submission" date="2019-07" db="EMBL/GenBank/DDBJ databases">
        <authorList>
            <person name="Dittberner H."/>
        </authorList>
    </citation>
    <scope>NUCLEOTIDE SEQUENCE [LARGE SCALE GENOMIC DNA]</scope>
</reference>
<dbReference type="Proteomes" id="UP000489600">
    <property type="component" value="Unassembled WGS sequence"/>
</dbReference>
<name>A0A565ANX3_9BRAS</name>
<feature type="compositionally biased region" description="Polar residues" evidence="1">
    <location>
        <begin position="265"/>
        <end position="275"/>
    </location>
</feature>
<proteinExistence type="predicted"/>
<comment type="caution">
    <text evidence="3">The sequence shown here is derived from an EMBL/GenBank/DDBJ whole genome shotgun (WGS) entry which is preliminary data.</text>
</comment>
<organism evidence="3 4">
    <name type="scientific">Arabis nemorensis</name>
    <dbReference type="NCBI Taxonomy" id="586526"/>
    <lineage>
        <taxon>Eukaryota</taxon>
        <taxon>Viridiplantae</taxon>
        <taxon>Streptophyta</taxon>
        <taxon>Embryophyta</taxon>
        <taxon>Tracheophyta</taxon>
        <taxon>Spermatophyta</taxon>
        <taxon>Magnoliopsida</taxon>
        <taxon>eudicotyledons</taxon>
        <taxon>Gunneridae</taxon>
        <taxon>Pentapetalae</taxon>
        <taxon>rosids</taxon>
        <taxon>malvids</taxon>
        <taxon>Brassicales</taxon>
        <taxon>Brassicaceae</taxon>
        <taxon>Arabideae</taxon>
        <taxon>Arabis</taxon>
    </lineage>
</organism>
<sequence length="307" mass="34411">MPRLYGRINRINKSQLSVQVTWLERKDDESVPVACGRFEHGLTETMQSYLTLSHEVHPITNGRNFIAVKPREGETWALFRDWSTSWNNNPEQHKPPYRYDLVEVICFDDHLGFGVAYLGKVEGFVSVFKHDVQDRVISFLISPEEIHRFSHRVPSFRLNGEEKEGVPAGSFELDPAAVPSSILKLDPAAVPSSILKLAQSVREEAVRCVDERPPILYQYRRTVMRNRACNLARLRDSQTPLLGGENPELHSSDFTGVTPGKKDIQTPNPMLTPSMTPGGASLTPRIGLTPSRDGSSFAMTPKGTPFT</sequence>
<evidence type="ECO:0000313" key="4">
    <source>
        <dbReference type="Proteomes" id="UP000489600"/>
    </source>
</evidence>